<protein>
    <submittedName>
        <fullName evidence="1">Uncharacterized protein</fullName>
    </submittedName>
</protein>
<dbReference type="EMBL" id="KJ944830">
    <property type="protein sequence ID" value="AII27460.1"/>
    <property type="molecule type" value="Genomic_DNA"/>
</dbReference>
<evidence type="ECO:0000313" key="1">
    <source>
        <dbReference type="EMBL" id="AII27460.1"/>
    </source>
</evidence>
<gene>
    <name evidence="1" type="ORF">B8b_09</name>
</gene>
<name>A0A076G649_9CAUD</name>
<organism evidence="1">
    <name type="scientific">Pseudoalteromonas phage B8b</name>
    <dbReference type="NCBI Taxonomy" id="1506997"/>
    <lineage>
        <taxon>Viruses</taxon>
        <taxon>Duplodnaviria</taxon>
        <taxon>Heunggongvirae</taxon>
        <taxon>Uroviricota</taxon>
        <taxon>Caudoviricetes</taxon>
    </lineage>
</organism>
<proteinExistence type="predicted"/>
<sequence>MSSCNHCLGTGFRNKYINGISVGVEPCTLCNFGGFKKPSAELIDRYPSLFKVEQDASCGSCGYYNPHIGKCLNNDVMRQMRQANDWCINYEPKQETKQMKDYIVEKHEVKLDGTWYAVDPIVNTEGKIMFTDPRSATIPQPAAPCAPTPGAFKVTHLMISKNDTYYRTSRTMRVILNDDMDIVTKLKPNDAEATTAQGCFYATVILD</sequence>
<reference evidence="1" key="1">
    <citation type="journal article" date="2015" name="PLoS ONE">
        <title>Life-style and genome structure of marine pseudoalteromonas siphovirus b8b isolated from the northwestern mediterranean sea.</title>
        <authorList>
            <person name="Lara E."/>
            <person name="Holmfeldt K."/>
            <person name="Solonenko N."/>
            <person name="Sa E.L."/>
            <person name="Ignacio-Espinoza J.C."/>
            <person name="Cornejo-Castillo F.M."/>
            <person name="Verberkmoes N.C."/>
            <person name="Vaque D."/>
            <person name="Sullivan M.B."/>
            <person name="Acinas S.G."/>
        </authorList>
    </citation>
    <scope>NUCLEOTIDE SEQUENCE [LARGE SCALE GENOMIC DNA]</scope>
</reference>
<accession>A0A076G649</accession>